<evidence type="ECO:0000313" key="3">
    <source>
        <dbReference type="EMBL" id="EYC40516.1"/>
    </source>
</evidence>
<keyword evidence="1" id="KW-0812">Transmembrane</keyword>
<feature type="domain" description="Receptor L-domain" evidence="2">
    <location>
        <begin position="6"/>
        <end position="84"/>
    </location>
</feature>
<keyword evidence="1" id="KW-1133">Transmembrane helix</keyword>
<dbReference type="EMBL" id="JARK01000209">
    <property type="protein sequence ID" value="EYC40516.1"/>
    <property type="molecule type" value="Genomic_DNA"/>
</dbReference>
<sequence length="169" mass="18161">MADDDEELVAVFSTIEEIHGQLRIANTSIKSTEILFKSLRTIDSSSSGGGAAVVIEDNDGLEFIEMKSLESIRSEDPTSVIIRQPNTVISPGTSYHLHTSTSGRVQIEARVVDPEEGGLVALYVLYGVILVVINILGIGFFTALFLSMKFKKKKQGSAGSGSQVLPVSM</sequence>
<accession>A0A016WLQ4</accession>
<dbReference type="Proteomes" id="UP000024635">
    <property type="component" value="Unassembled WGS sequence"/>
</dbReference>
<dbReference type="AlphaFoldDB" id="A0A016WLQ4"/>
<gene>
    <name evidence="3" type="primary">Acey_s0609.g620</name>
    <name evidence="3" type="ORF">Y032_0609g620</name>
</gene>
<dbReference type="Gene3D" id="3.80.20.20">
    <property type="entry name" value="Receptor L-domain"/>
    <property type="match status" value="1"/>
</dbReference>
<feature type="transmembrane region" description="Helical" evidence="1">
    <location>
        <begin position="120"/>
        <end position="146"/>
    </location>
</feature>
<dbReference type="InterPro" id="IPR036941">
    <property type="entry name" value="Rcpt_L-dom_sf"/>
</dbReference>
<reference evidence="4" key="1">
    <citation type="journal article" date="2015" name="Nat. Genet.">
        <title>The genome and transcriptome of the zoonotic hookworm Ancylostoma ceylanicum identify infection-specific gene families.</title>
        <authorList>
            <person name="Schwarz E.M."/>
            <person name="Hu Y."/>
            <person name="Antoshechkin I."/>
            <person name="Miller M.M."/>
            <person name="Sternberg P.W."/>
            <person name="Aroian R.V."/>
        </authorList>
    </citation>
    <scope>NUCLEOTIDE SEQUENCE</scope>
    <source>
        <strain evidence="4">HY135</strain>
    </source>
</reference>
<protein>
    <recommendedName>
        <fullName evidence="2">Receptor L-domain domain-containing protein</fullName>
    </recommendedName>
</protein>
<organism evidence="3 4">
    <name type="scientific">Ancylostoma ceylanicum</name>
    <dbReference type="NCBI Taxonomy" id="53326"/>
    <lineage>
        <taxon>Eukaryota</taxon>
        <taxon>Metazoa</taxon>
        <taxon>Ecdysozoa</taxon>
        <taxon>Nematoda</taxon>
        <taxon>Chromadorea</taxon>
        <taxon>Rhabditida</taxon>
        <taxon>Rhabditina</taxon>
        <taxon>Rhabditomorpha</taxon>
        <taxon>Strongyloidea</taxon>
        <taxon>Ancylostomatidae</taxon>
        <taxon>Ancylostomatinae</taxon>
        <taxon>Ancylostoma</taxon>
    </lineage>
</organism>
<evidence type="ECO:0000313" key="4">
    <source>
        <dbReference type="Proteomes" id="UP000024635"/>
    </source>
</evidence>
<dbReference type="OrthoDB" id="10451290at2759"/>
<keyword evidence="1" id="KW-0472">Membrane</keyword>
<keyword evidence="4" id="KW-1185">Reference proteome</keyword>
<dbReference type="Pfam" id="PF01030">
    <property type="entry name" value="Recep_L_domain"/>
    <property type="match status" value="1"/>
</dbReference>
<evidence type="ECO:0000256" key="1">
    <source>
        <dbReference type="SAM" id="Phobius"/>
    </source>
</evidence>
<evidence type="ECO:0000259" key="2">
    <source>
        <dbReference type="Pfam" id="PF01030"/>
    </source>
</evidence>
<dbReference type="InterPro" id="IPR000494">
    <property type="entry name" value="Rcpt_L-dom"/>
</dbReference>
<name>A0A016WLQ4_9BILA</name>
<comment type="caution">
    <text evidence="3">The sequence shown here is derived from an EMBL/GenBank/DDBJ whole genome shotgun (WGS) entry which is preliminary data.</text>
</comment>
<dbReference type="SUPFAM" id="SSF52058">
    <property type="entry name" value="L domain-like"/>
    <property type="match status" value="1"/>
</dbReference>
<proteinExistence type="predicted"/>